<dbReference type="AlphaFoldDB" id="A7RJ61"/>
<evidence type="ECO:0000256" key="9">
    <source>
        <dbReference type="ARBA" id="ARBA00022827"/>
    </source>
</evidence>
<keyword evidence="12" id="KW-0472">Membrane</keyword>
<dbReference type="eggNOG" id="KOG2608">
    <property type="taxonomic scope" value="Eukaryota"/>
</dbReference>
<feature type="binding site" evidence="17">
    <location>
        <position position="215"/>
    </location>
    <ligand>
        <name>FAD</name>
        <dbReference type="ChEBI" id="CHEBI:57692"/>
    </ligand>
</feature>
<evidence type="ECO:0000256" key="3">
    <source>
        <dbReference type="ARBA" id="ARBA00008277"/>
    </source>
</evidence>
<comment type="cofactor">
    <cofactor evidence="1 17">
        <name>FAD</name>
        <dbReference type="ChEBI" id="CHEBI:57692"/>
    </cofactor>
</comment>
<evidence type="ECO:0000256" key="6">
    <source>
        <dbReference type="ARBA" id="ARBA00022630"/>
    </source>
</evidence>
<keyword evidence="15" id="KW-0676">Redox-active center</keyword>
<dbReference type="HOGENOM" id="CLU_023061_2_2_1"/>
<evidence type="ECO:0000256" key="18">
    <source>
        <dbReference type="PIRSR" id="PIRSR017205-3"/>
    </source>
</evidence>
<keyword evidence="6" id="KW-0285">Flavoprotein</keyword>
<dbReference type="GO" id="GO:0016972">
    <property type="term" value="F:thiol oxidase activity"/>
    <property type="evidence" value="ECO:0007669"/>
    <property type="project" value="InterPro"/>
</dbReference>
<evidence type="ECO:0000256" key="17">
    <source>
        <dbReference type="PIRSR" id="PIRSR017205-2"/>
    </source>
</evidence>
<feature type="binding site" evidence="17">
    <location>
        <position position="159"/>
    </location>
    <ligand>
        <name>FAD</name>
        <dbReference type="ChEBI" id="CHEBI:57692"/>
    </ligand>
</feature>
<evidence type="ECO:0000256" key="12">
    <source>
        <dbReference type="ARBA" id="ARBA00023136"/>
    </source>
</evidence>
<dbReference type="PhylomeDB" id="A7RJ61"/>
<dbReference type="STRING" id="45351.A7RJ61"/>
<name>A7RJ61_NEMVE</name>
<protein>
    <submittedName>
        <fullName evidence="19">Uncharacterized protein</fullName>
    </submittedName>
</protein>
<keyword evidence="20" id="KW-1185">Reference proteome</keyword>
<feature type="disulfide bond" description="Redox-active" evidence="18">
    <location>
        <begin position="56"/>
        <end position="61"/>
    </location>
</feature>
<evidence type="ECO:0000256" key="4">
    <source>
        <dbReference type="ARBA" id="ARBA00011802"/>
    </source>
</evidence>
<evidence type="ECO:0000256" key="14">
    <source>
        <dbReference type="ARBA" id="ARBA00023180"/>
    </source>
</evidence>
<feature type="disulfide bond" evidence="18">
    <location>
        <begin position="99"/>
        <end position="136"/>
    </location>
</feature>
<organism evidence="19 20">
    <name type="scientific">Nematostella vectensis</name>
    <name type="common">Starlet sea anemone</name>
    <dbReference type="NCBI Taxonomy" id="45351"/>
    <lineage>
        <taxon>Eukaryota</taxon>
        <taxon>Metazoa</taxon>
        <taxon>Cnidaria</taxon>
        <taxon>Anthozoa</taxon>
        <taxon>Hexacorallia</taxon>
        <taxon>Actiniaria</taxon>
        <taxon>Edwardsiidae</taxon>
        <taxon>Nematostella</taxon>
    </lineage>
</organism>
<feature type="disulfide bond" description="Redox-active" evidence="18">
    <location>
        <begin position="352"/>
        <end position="355"/>
    </location>
</feature>
<proteinExistence type="inferred from homology"/>
<feature type="active site" description="Nucleophile" evidence="16">
    <location>
        <position position="352"/>
    </location>
</feature>
<comment type="similarity">
    <text evidence="3">Belongs to the EROs family.</text>
</comment>
<dbReference type="OMA" id="CYKDRLH"/>
<dbReference type="GO" id="GO:0034975">
    <property type="term" value="P:protein folding in endoplasmic reticulum"/>
    <property type="evidence" value="ECO:0000318"/>
    <property type="project" value="GO_Central"/>
</dbReference>
<evidence type="ECO:0000256" key="16">
    <source>
        <dbReference type="PIRSR" id="PIRSR017205-1"/>
    </source>
</evidence>
<dbReference type="Pfam" id="PF04137">
    <property type="entry name" value="ERO1"/>
    <property type="match status" value="1"/>
</dbReference>
<evidence type="ECO:0000256" key="1">
    <source>
        <dbReference type="ARBA" id="ARBA00001974"/>
    </source>
</evidence>
<keyword evidence="14" id="KW-0325">Glycoprotein</keyword>
<dbReference type="GO" id="GO:0071949">
    <property type="term" value="F:FAD binding"/>
    <property type="evidence" value="ECO:0007669"/>
    <property type="project" value="InterPro"/>
</dbReference>
<dbReference type="InParanoid" id="A7RJ61"/>
<dbReference type="GO" id="GO:0015035">
    <property type="term" value="F:protein-disulfide reductase activity"/>
    <property type="evidence" value="ECO:0000318"/>
    <property type="project" value="GO_Central"/>
</dbReference>
<keyword evidence="13 18" id="KW-1015">Disulfide bond</keyword>
<feature type="binding site" evidence="17">
    <location>
        <position position="248"/>
    </location>
    <ligand>
        <name>FAD</name>
        <dbReference type="ChEBI" id="CHEBI:57692"/>
    </ligand>
</feature>
<evidence type="ECO:0000256" key="15">
    <source>
        <dbReference type="ARBA" id="ARBA00023284"/>
    </source>
</evidence>
<evidence type="ECO:0000256" key="13">
    <source>
        <dbReference type="ARBA" id="ARBA00023157"/>
    </source>
</evidence>
<keyword evidence="7" id="KW-0732">Signal</keyword>
<keyword evidence="10" id="KW-0249">Electron transport</keyword>
<keyword evidence="8" id="KW-0256">Endoplasmic reticulum</keyword>
<evidence type="ECO:0000256" key="2">
    <source>
        <dbReference type="ARBA" id="ARBA00004367"/>
    </source>
</evidence>
<dbReference type="PIRSF" id="PIRSF017205">
    <property type="entry name" value="ERO1"/>
    <property type="match status" value="1"/>
</dbReference>
<comment type="subcellular location">
    <subcellularLocation>
        <location evidence="2">Endoplasmic reticulum membrane</location>
        <topology evidence="2">Peripheral membrane protein</topology>
        <orientation evidence="2">Lumenal side</orientation>
    </subcellularLocation>
</comment>
<evidence type="ECO:0000256" key="11">
    <source>
        <dbReference type="ARBA" id="ARBA00023002"/>
    </source>
</evidence>
<evidence type="ECO:0000256" key="10">
    <source>
        <dbReference type="ARBA" id="ARBA00022982"/>
    </source>
</evidence>
<comment type="subunit">
    <text evidence="4">May function both as a monomer and a homodimer.</text>
</comment>
<sequence>QLKGKVEQCCCDVETVDKINNKIHPILDELVKRNYFKFFRVKLDRPCPFWTNNDVCAIRHCSVLPCKEEEVPVGIKAETSNYIMIEITFTFKGKYGETCQESSNTTLGNLDDTISAKDKLAFDTWRQHDNVEENFCALDDESTTGLQYIDLLRNPEQYTGYKGFSAHRIWNSIYQENCFKPKIPYSKGYNYLLSKNIGDLCLEKRVFYRAISGLHASINIHLSARYLFSETAFQKPKWGMNLKEFRSRFDSDATAGQGPEWLKNLYFTYTLVLRAITKAAPYWETMEFYTGEYEEDEYVRKLVFDLLAESKACPSTFDETVLFKDPATATVLKEEFRSHFHNVSRIMDCVGCEKCKVWGKLQVQGLGTALKILFSGHEFENMNFGGKAFYLTRSEIVSLFNGFTRYTTLQVH</sequence>
<dbReference type="Proteomes" id="UP000001593">
    <property type="component" value="Unassembled WGS sequence"/>
</dbReference>
<keyword evidence="9 17" id="KW-0274">FAD</keyword>
<dbReference type="InterPro" id="IPR007266">
    <property type="entry name" value="Ero1"/>
</dbReference>
<gene>
    <name evidence="19" type="ORF">NEMVEDRAFT_v1g83316</name>
</gene>
<dbReference type="PANTHER" id="PTHR12613:SF0">
    <property type="entry name" value="ERO1-LIKE PROTEIN"/>
    <property type="match status" value="1"/>
</dbReference>
<evidence type="ECO:0000256" key="5">
    <source>
        <dbReference type="ARBA" id="ARBA00022448"/>
    </source>
</evidence>
<keyword evidence="11" id="KW-0560">Oxidoreductase</keyword>
<keyword evidence="5" id="KW-0813">Transport</keyword>
<evidence type="ECO:0000256" key="7">
    <source>
        <dbReference type="ARBA" id="ARBA00022729"/>
    </source>
</evidence>
<dbReference type="GO" id="GO:0005789">
    <property type="term" value="C:endoplasmic reticulum membrane"/>
    <property type="evidence" value="ECO:0000318"/>
    <property type="project" value="GO_Central"/>
</dbReference>
<feature type="binding site" evidence="17">
    <location>
        <position position="170"/>
    </location>
    <ligand>
        <name>FAD</name>
        <dbReference type="ChEBI" id="CHEBI:57692"/>
    </ligand>
</feature>
<evidence type="ECO:0000256" key="8">
    <source>
        <dbReference type="ARBA" id="ARBA00022824"/>
    </source>
</evidence>
<feature type="active site" evidence="16">
    <location>
        <position position="355"/>
    </location>
</feature>
<dbReference type="SUPFAM" id="SSF110019">
    <property type="entry name" value="ERO1-like"/>
    <property type="match status" value="1"/>
</dbReference>
<reference evidence="19 20" key="1">
    <citation type="journal article" date="2007" name="Science">
        <title>Sea anemone genome reveals ancestral eumetazoan gene repertoire and genomic organization.</title>
        <authorList>
            <person name="Putnam N.H."/>
            <person name="Srivastava M."/>
            <person name="Hellsten U."/>
            <person name="Dirks B."/>
            <person name="Chapman J."/>
            <person name="Salamov A."/>
            <person name="Terry A."/>
            <person name="Shapiro H."/>
            <person name="Lindquist E."/>
            <person name="Kapitonov V.V."/>
            <person name="Jurka J."/>
            <person name="Genikhovich G."/>
            <person name="Grigoriev I.V."/>
            <person name="Lucas S.M."/>
            <person name="Steele R.E."/>
            <person name="Finnerty J.R."/>
            <person name="Technau U."/>
            <person name="Martindale M.Q."/>
            <person name="Rokhsar D.S."/>
        </authorList>
    </citation>
    <scope>NUCLEOTIDE SEQUENCE [LARGE SCALE GENOMIC DNA]</scope>
    <source>
        <strain evidence="20">CH2 X CH6</strain>
    </source>
</reference>
<feature type="binding site" evidence="17">
    <location>
        <position position="212"/>
    </location>
    <ligand>
        <name>FAD</name>
        <dbReference type="ChEBI" id="CHEBI:57692"/>
    </ligand>
</feature>
<evidence type="ECO:0000313" key="20">
    <source>
        <dbReference type="Proteomes" id="UP000001593"/>
    </source>
</evidence>
<evidence type="ECO:0000313" key="19">
    <source>
        <dbReference type="EMBL" id="EDO48522.1"/>
    </source>
</evidence>
<accession>A7RJ61</accession>
<feature type="non-terminal residue" evidence="19">
    <location>
        <position position="1"/>
    </location>
</feature>
<dbReference type="InterPro" id="IPR037192">
    <property type="entry name" value="ERO1-like_sf"/>
</dbReference>
<dbReference type="PANTHER" id="PTHR12613">
    <property type="entry name" value="ERO1-RELATED"/>
    <property type="match status" value="1"/>
</dbReference>
<dbReference type="EMBL" id="DS469513">
    <property type="protein sequence ID" value="EDO48522.1"/>
    <property type="molecule type" value="Genomic_DNA"/>
</dbReference>